<gene>
    <name evidence="1" type="ORF">EDD54_3046</name>
</gene>
<dbReference type="EMBL" id="SNXY01000009">
    <property type="protein sequence ID" value="TDP83090.1"/>
    <property type="molecule type" value="Genomic_DNA"/>
</dbReference>
<comment type="caution">
    <text evidence="1">The sequence shown here is derived from an EMBL/GenBank/DDBJ whole genome shotgun (WGS) entry which is preliminary data.</text>
</comment>
<sequence length="95" mass="9898">MNTANLQLEGLLIALARVLSTLERRGGLPEGAIDEALAEAEVAVRRDLAARNVSAAEAEAVRFPIAFLRAAARDGDGGFQAVASAVGRARDRGRG</sequence>
<keyword evidence="2" id="KW-1185">Reference proteome</keyword>
<dbReference type="AlphaFoldDB" id="A0A4R6RAH2"/>
<accession>A0A4R6RAH2</accession>
<protein>
    <submittedName>
        <fullName evidence="1">Uncharacterized protein</fullName>
    </submittedName>
</protein>
<organism evidence="1 2">
    <name type="scientific">Oharaeibacter diazotrophicus</name>
    <dbReference type="NCBI Taxonomy" id="1920512"/>
    <lineage>
        <taxon>Bacteria</taxon>
        <taxon>Pseudomonadati</taxon>
        <taxon>Pseudomonadota</taxon>
        <taxon>Alphaproteobacteria</taxon>
        <taxon>Hyphomicrobiales</taxon>
        <taxon>Pleomorphomonadaceae</taxon>
        <taxon>Oharaeibacter</taxon>
    </lineage>
</organism>
<name>A0A4R6RAH2_9HYPH</name>
<reference evidence="1 2" key="1">
    <citation type="submission" date="2019-03" db="EMBL/GenBank/DDBJ databases">
        <title>Genomic Encyclopedia of Type Strains, Phase IV (KMG-IV): sequencing the most valuable type-strain genomes for metagenomic binning, comparative biology and taxonomic classification.</title>
        <authorList>
            <person name="Goeker M."/>
        </authorList>
    </citation>
    <scope>NUCLEOTIDE SEQUENCE [LARGE SCALE GENOMIC DNA]</scope>
    <source>
        <strain evidence="1 2">DSM 102969</strain>
    </source>
</reference>
<dbReference type="RefSeq" id="WP_126537750.1">
    <property type="nucleotide sequence ID" value="NZ_BSPM01000009.1"/>
</dbReference>
<evidence type="ECO:0000313" key="2">
    <source>
        <dbReference type="Proteomes" id="UP000294547"/>
    </source>
</evidence>
<evidence type="ECO:0000313" key="1">
    <source>
        <dbReference type="EMBL" id="TDP83090.1"/>
    </source>
</evidence>
<dbReference type="OrthoDB" id="7359436at2"/>
<proteinExistence type="predicted"/>
<dbReference type="Proteomes" id="UP000294547">
    <property type="component" value="Unassembled WGS sequence"/>
</dbReference>